<comment type="caution">
    <text evidence="2">The sequence shown here is derived from an EMBL/GenBank/DDBJ whole genome shotgun (WGS) entry which is preliminary data.</text>
</comment>
<feature type="region of interest" description="Disordered" evidence="1">
    <location>
        <begin position="302"/>
        <end position="338"/>
    </location>
</feature>
<name>A0A7J6MZK5_PERCH</name>
<proteinExistence type="predicted"/>
<protein>
    <submittedName>
        <fullName evidence="2">Uncharacterized protein</fullName>
    </submittedName>
</protein>
<dbReference type="OrthoDB" id="436772at2759"/>
<organism evidence="2 3">
    <name type="scientific">Perkinsus chesapeaki</name>
    <name type="common">Clam parasite</name>
    <name type="synonym">Perkinsus andrewsi</name>
    <dbReference type="NCBI Taxonomy" id="330153"/>
    <lineage>
        <taxon>Eukaryota</taxon>
        <taxon>Sar</taxon>
        <taxon>Alveolata</taxon>
        <taxon>Perkinsozoa</taxon>
        <taxon>Perkinsea</taxon>
        <taxon>Perkinsida</taxon>
        <taxon>Perkinsidae</taxon>
        <taxon>Perkinsus</taxon>
    </lineage>
</organism>
<gene>
    <name evidence="2" type="ORF">FOL47_004948</name>
</gene>
<feature type="region of interest" description="Disordered" evidence="1">
    <location>
        <begin position="1"/>
        <end position="26"/>
    </location>
</feature>
<accession>A0A7J6MZK5</accession>
<evidence type="ECO:0000313" key="2">
    <source>
        <dbReference type="EMBL" id="KAF4676777.1"/>
    </source>
</evidence>
<evidence type="ECO:0000256" key="1">
    <source>
        <dbReference type="SAM" id="MobiDB-lite"/>
    </source>
</evidence>
<feature type="compositionally biased region" description="Polar residues" evidence="1">
    <location>
        <begin position="302"/>
        <end position="314"/>
    </location>
</feature>
<keyword evidence="3" id="KW-1185">Reference proteome</keyword>
<dbReference type="EMBL" id="JAAPAO010000028">
    <property type="protein sequence ID" value="KAF4676777.1"/>
    <property type="molecule type" value="Genomic_DNA"/>
</dbReference>
<dbReference type="Proteomes" id="UP000591131">
    <property type="component" value="Unassembled WGS sequence"/>
</dbReference>
<sequence length="338" mass="35417">MSFPSNQSSSHNNGQFPEDDDQGGEEVWPAAVWPSNDRAADNVNGIPRLSLCVLVSSHCPVASSPIHSPSAAAAAPSFNGLYTVVFRIVYDHQPLASRQSASVFTPAPSTTGSSPQPVVDYNPCCFPTTVVAHHGYDAKSAAAAGGGGGGHLYGTPHDYPSVMYGSTELREWQYDGGVDQHHHHQRASMQGYTHQQQQQHCGGVMPVPTPAGGSAAAVAAGNTSGGVYLPAAFFTSTPLHPHHGLQFAHTPGHPHSGAHFAPPYGATPLPAAYTASSAAASPPHHMGFTYYNSADRHHSFYMSSTATGNSSPTPDASPVAAMMEKVSEEELRSAMPQQ</sequence>
<dbReference type="AlphaFoldDB" id="A0A7J6MZK5"/>
<feature type="region of interest" description="Disordered" evidence="1">
    <location>
        <begin position="177"/>
        <end position="207"/>
    </location>
</feature>
<feature type="compositionally biased region" description="Polar residues" evidence="1">
    <location>
        <begin position="1"/>
        <end position="15"/>
    </location>
</feature>
<evidence type="ECO:0000313" key="3">
    <source>
        <dbReference type="Proteomes" id="UP000591131"/>
    </source>
</evidence>
<reference evidence="2 3" key="1">
    <citation type="submission" date="2020-04" db="EMBL/GenBank/DDBJ databases">
        <title>Perkinsus chesapeaki whole genome sequence.</title>
        <authorList>
            <person name="Bogema D.R."/>
        </authorList>
    </citation>
    <scope>NUCLEOTIDE SEQUENCE [LARGE SCALE GENOMIC DNA]</scope>
    <source>
        <strain evidence="2">ATCC PRA-425</strain>
    </source>
</reference>